<evidence type="ECO:0000313" key="2">
    <source>
        <dbReference type="EMBL" id="PSL27871.1"/>
    </source>
</evidence>
<accession>A0A2P8G1P1</accession>
<organism evidence="2 3">
    <name type="scientific">Dyadobacter jiangsuensis</name>
    <dbReference type="NCBI Taxonomy" id="1591085"/>
    <lineage>
        <taxon>Bacteria</taxon>
        <taxon>Pseudomonadati</taxon>
        <taxon>Bacteroidota</taxon>
        <taxon>Cytophagia</taxon>
        <taxon>Cytophagales</taxon>
        <taxon>Spirosomataceae</taxon>
        <taxon>Dyadobacter</taxon>
    </lineage>
</organism>
<dbReference type="RefSeq" id="WP_106596355.1">
    <property type="nucleotide sequence ID" value="NZ_PYAS01000007.1"/>
</dbReference>
<comment type="caution">
    <text evidence="2">The sequence shown here is derived from an EMBL/GenBank/DDBJ whole genome shotgun (WGS) entry which is preliminary data.</text>
</comment>
<dbReference type="Proteomes" id="UP000241964">
    <property type="component" value="Unassembled WGS sequence"/>
</dbReference>
<protein>
    <recommendedName>
        <fullName evidence="4">3-keto-disaccharide hydrolase domain-containing protein</fullName>
    </recommendedName>
</protein>
<dbReference type="OrthoDB" id="118532at2"/>
<proteinExistence type="predicted"/>
<gene>
    <name evidence="2" type="ORF">CLV60_107136</name>
</gene>
<sequence>MKKITTTALGLSFALFDLLTSAQAQEIALKPALLTPFQVSVAATDYKGKSAVALEMPKMAVNEKTVAVLKDIDFHNGTIEATISGQPQANAGEGARGFVGIAFRVAADTSKMELFYIRPTNGRANDQVRRNHSTQYVSMPGFPWEKLRKETPEKYEAYADMVPAEWTKVKIEVKDETAKFYVNGASQPALIVNDLKQGKDLRGGVGLWIGPGSLGHFTDLKVTKLD</sequence>
<reference evidence="2 3" key="1">
    <citation type="submission" date="2018-03" db="EMBL/GenBank/DDBJ databases">
        <title>Genomic Encyclopedia of Archaeal and Bacterial Type Strains, Phase II (KMG-II): from individual species to whole genera.</title>
        <authorList>
            <person name="Goeker M."/>
        </authorList>
    </citation>
    <scope>NUCLEOTIDE SEQUENCE [LARGE SCALE GENOMIC DNA]</scope>
    <source>
        <strain evidence="2 3">DSM 29057</strain>
    </source>
</reference>
<feature type="chain" id="PRO_5015147087" description="3-keto-disaccharide hydrolase domain-containing protein" evidence="1">
    <location>
        <begin position="25"/>
        <end position="226"/>
    </location>
</feature>
<evidence type="ECO:0008006" key="4">
    <source>
        <dbReference type="Google" id="ProtNLM"/>
    </source>
</evidence>
<dbReference type="AlphaFoldDB" id="A0A2P8G1P1"/>
<keyword evidence="3" id="KW-1185">Reference proteome</keyword>
<evidence type="ECO:0000313" key="3">
    <source>
        <dbReference type="Proteomes" id="UP000241964"/>
    </source>
</evidence>
<feature type="signal peptide" evidence="1">
    <location>
        <begin position="1"/>
        <end position="24"/>
    </location>
</feature>
<dbReference type="EMBL" id="PYAS01000007">
    <property type="protein sequence ID" value="PSL27871.1"/>
    <property type="molecule type" value="Genomic_DNA"/>
</dbReference>
<evidence type="ECO:0000256" key="1">
    <source>
        <dbReference type="SAM" id="SignalP"/>
    </source>
</evidence>
<keyword evidence="1" id="KW-0732">Signal</keyword>
<dbReference type="Gene3D" id="2.60.120.560">
    <property type="entry name" value="Exo-inulinase, domain 1"/>
    <property type="match status" value="1"/>
</dbReference>
<name>A0A2P8G1P1_9BACT</name>